<sequence length="90" mass="9827">MNYVLFAALSVFSLVASAGDARNSAAHDQRTPAAVEYNYSQTLDIAKVISLSSATSDECEPVQAHMIYLDSQGVRHNLEYLRLSESCARS</sequence>
<proteinExistence type="predicted"/>
<dbReference type="Pfam" id="PF10976">
    <property type="entry name" value="DUF2790"/>
    <property type="match status" value="1"/>
</dbReference>
<dbReference type="Gene3D" id="2.30.140.50">
    <property type="entry name" value="Protein of unknown function DUF2790"/>
    <property type="match status" value="1"/>
</dbReference>
<evidence type="ECO:0000256" key="1">
    <source>
        <dbReference type="SAM" id="SignalP"/>
    </source>
</evidence>
<dbReference type="OrthoDB" id="6952585at2"/>
<dbReference type="EMBL" id="FRDA01000013">
    <property type="protein sequence ID" value="SHN20390.1"/>
    <property type="molecule type" value="Genomic_DNA"/>
</dbReference>
<dbReference type="Proteomes" id="UP000183983">
    <property type="component" value="Unassembled WGS sequence"/>
</dbReference>
<feature type="chain" id="PRO_5013156064" description="DUF2790 domain-containing protein" evidence="1">
    <location>
        <begin position="19"/>
        <end position="90"/>
    </location>
</feature>
<evidence type="ECO:0000313" key="2">
    <source>
        <dbReference type="EMBL" id="SHN20390.1"/>
    </source>
</evidence>
<gene>
    <name evidence="2" type="ORF">SAMN05216593_11317</name>
</gene>
<keyword evidence="1" id="KW-0732">Signal</keyword>
<organism evidence="2 3">
    <name type="scientific">Pseudomonas asturiensis</name>
    <dbReference type="NCBI Taxonomy" id="1190415"/>
    <lineage>
        <taxon>Bacteria</taxon>
        <taxon>Pseudomonadati</taxon>
        <taxon>Pseudomonadota</taxon>
        <taxon>Gammaproteobacteria</taxon>
        <taxon>Pseudomonadales</taxon>
        <taxon>Pseudomonadaceae</taxon>
        <taxon>Pseudomonas</taxon>
    </lineage>
</organism>
<dbReference type="STRING" id="1190415.SAMN05216593_11317"/>
<feature type="signal peptide" evidence="1">
    <location>
        <begin position="1"/>
        <end position="18"/>
    </location>
</feature>
<evidence type="ECO:0000313" key="3">
    <source>
        <dbReference type="Proteomes" id="UP000183983"/>
    </source>
</evidence>
<name>A0A1M7PSG3_9PSED</name>
<dbReference type="InterPro" id="IPR021245">
    <property type="entry name" value="DUF2790"/>
</dbReference>
<protein>
    <recommendedName>
        <fullName evidence="4">DUF2790 domain-containing protein</fullName>
    </recommendedName>
</protein>
<dbReference type="AlphaFoldDB" id="A0A1M7PSG3"/>
<accession>A0A1M7PSG3</accession>
<dbReference type="RefSeq" id="WP_073170071.1">
    <property type="nucleotide sequence ID" value="NZ_FRDA01000013.1"/>
</dbReference>
<reference evidence="2 3" key="1">
    <citation type="submission" date="2016-11" db="EMBL/GenBank/DDBJ databases">
        <authorList>
            <person name="Jaros S."/>
            <person name="Januszkiewicz K."/>
            <person name="Wedrychowicz H."/>
        </authorList>
    </citation>
    <scope>NUCLEOTIDE SEQUENCE [LARGE SCALE GENOMIC DNA]</scope>
    <source>
        <strain evidence="2 3">LMG 26898</strain>
    </source>
</reference>
<evidence type="ECO:0008006" key="4">
    <source>
        <dbReference type="Google" id="ProtNLM"/>
    </source>
</evidence>